<gene>
    <name evidence="4" type="ORF">RHOBADRAFT_50468</name>
</gene>
<sequence length="447" mass="47595">MATYADIEMLTTPPNLVNQLLGPLATGYLLEVVLYGSFGTVFLSYCISGDFARLPGRANRITLAVLFGLVTVTTVLTADALWKLAVAQTRTIDEIIAGPTESCLLTLFGGLTGSLTQVALARRAGAFIDSLKIRWAFYTFIAALVGASLFGSIAATVIGFIWAVEEPDFINTLNWSTSIAIWLWSSAVADCAICGTLGWALRRRVAGFNSRTDGLLKRLAWLSVRSASYTAIVAVGGAIAGSLYRDTVIEWSNLSVAFWAPMPPLYGFAFFSTTSASRRAVQDAFAPTSTRPDDGAVTFLSPPSLVPTEKRPRSSTGATPPPRRLSVPAPARLASVLERVRAACTGSGSSPCGRSAAPYEVDLERARLGGAGARGGGPRSSFGLRCGGCGGGGSTTTSKAGVRDERAWRTSTHTHTEPRELRIQVDQLVETRVEWSDDVEPPMTPPY</sequence>
<feature type="transmembrane region" description="Helical" evidence="2">
    <location>
        <begin position="135"/>
        <end position="161"/>
    </location>
</feature>
<feature type="compositionally biased region" description="Basic and acidic residues" evidence="1">
    <location>
        <begin position="401"/>
        <end position="419"/>
    </location>
</feature>
<evidence type="ECO:0000259" key="3">
    <source>
        <dbReference type="Pfam" id="PF20152"/>
    </source>
</evidence>
<dbReference type="Proteomes" id="UP000053890">
    <property type="component" value="Unassembled WGS sequence"/>
</dbReference>
<dbReference type="PANTHER" id="PTHR40465:SF1">
    <property type="entry name" value="DUF6534 DOMAIN-CONTAINING PROTEIN"/>
    <property type="match status" value="1"/>
</dbReference>
<accession>A0A194SBG4</accession>
<feature type="transmembrane region" description="Helical" evidence="2">
    <location>
        <begin position="222"/>
        <end position="244"/>
    </location>
</feature>
<evidence type="ECO:0000313" key="5">
    <source>
        <dbReference type="Proteomes" id="UP000053890"/>
    </source>
</evidence>
<feature type="transmembrane region" description="Helical" evidence="2">
    <location>
        <begin position="181"/>
        <end position="201"/>
    </location>
</feature>
<dbReference type="PANTHER" id="PTHR40465">
    <property type="entry name" value="CHROMOSOME 1, WHOLE GENOME SHOTGUN SEQUENCE"/>
    <property type="match status" value="1"/>
</dbReference>
<feature type="transmembrane region" description="Helical" evidence="2">
    <location>
        <begin position="256"/>
        <end position="273"/>
    </location>
</feature>
<dbReference type="EMBL" id="KQ474073">
    <property type="protein sequence ID" value="KPV77942.1"/>
    <property type="molecule type" value="Genomic_DNA"/>
</dbReference>
<evidence type="ECO:0000256" key="1">
    <source>
        <dbReference type="SAM" id="MobiDB-lite"/>
    </source>
</evidence>
<keyword evidence="2" id="KW-0812">Transmembrane</keyword>
<dbReference type="RefSeq" id="XP_018273991.1">
    <property type="nucleotide sequence ID" value="XM_018415335.1"/>
</dbReference>
<dbReference type="OMA" id="RFARIAY"/>
<dbReference type="AlphaFoldDB" id="A0A194SBG4"/>
<dbReference type="OrthoDB" id="2528185at2759"/>
<feature type="transmembrane region" description="Helical" evidence="2">
    <location>
        <begin position="104"/>
        <end position="123"/>
    </location>
</feature>
<reference evidence="4 5" key="1">
    <citation type="journal article" date="2015" name="Front. Microbiol.">
        <title>Genome sequence of the plant growth promoting endophytic yeast Rhodotorula graminis WP1.</title>
        <authorList>
            <person name="Firrincieli A."/>
            <person name="Otillar R."/>
            <person name="Salamov A."/>
            <person name="Schmutz J."/>
            <person name="Khan Z."/>
            <person name="Redman R.S."/>
            <person name="Fleck N.D."/>
            <person name="Lindquist E."/>
            <person name="Grigoriev I.V."/>
            <person name="Doty S.L."/>
        </authorList>
    </citation>
    <scope>NUCLEOTIDE SEQUENCE [LARGE SCALE GENOMIC DNA]</scope>
    <source>
        <strain evidence="4 5">WP1</strain>
    </source>
</reference>
<protein>
    <recommendedName>
        <fullName evidence="3">DUF6534 domain-containing protein</fullName>
    </recommendedName>
</protein>
<feature type="domain" description="DUF6534" evidence="3">
    <location>
        <begin position="186"/>
        <end position="273"/>
    </location>
</feature>
<dbReference type="Pfam" id="PF20152">
    <property type="entry name" value="DUF6534"/>
    <property type="match status" value="1"/>
</dbReference>
<feature type="region of interest" description="Disordered" evidence="1">
    <location>
        <begin position="392"/>
        <end position="419"/>
    </location>
</feature>
<keyword evidence="2" id="KW-0472">Membrane</keyword>
<proteinExistence type="predicted"/>
<keyword evidence="2" id="KW-1133">Transmembrane helix</keyword>
<evidence type="ECO:0000256" key="2">
    <source>
        <dbReference type="SAM" id="Phobius"/>
    </source>
</evidence>
<feature type="region of interest" description="Disordered" evidence="1">
    <location>
        <begin position="283"/>
        <end position="329"/>
    </location>
</feature>
<keyword evidence="5" id="KW-1185">Reference proteome</keyword>
<evidence type="ECO:0000313" key="4">
    <source>
        <dbReference type="EMBL" id="KPV77942.1"/>
    </source>
</evidence>
<organism evidence="4 5">
    <name type="scientific">Rhodotorula graminis (strain WP1)</name>
    <dbReference type="NCBI Taxonomy" id="578459"/>
    <lineage>
        <taxon>Eukaryota</taxon>
        <taxon>Fungi</taxon>
        <taxon>Dikarya</taxon>
        <taxon>Basidiomycota</taxon>
        <taxon>Pucciniomycotina</taxon>
        <taxon>Microbotryomycetes</taxon>
        <taxon>Sporidiobolales</taxon>
        <taxon>Sporidiobolaceae</taxon>
        <taxon>Rhodotorula</taxon>
    </lineage>
</organism>
<name>A0A194SBG4_RHOGW</name>
<feature type="transmembrane region" description="Helical" evidence="2">
    <location>
        <begin position="61"/>
        <end position="84"/>
    </location>
</feature>
<dbReference type="GeneID" id="28975783"/>
<feature type="transmembrane region" description="Helical" evidence="2">
    <location>
        <begin position="28"/>
        <end position="49"/>
    </location>
</feature>
<dbReference type="InterPro" id="IPR045339">
    <property type="entry name" value="DUF6534"/>
</dbReference>